<keyword evidence="1 5" id="KW-0347">Helicase</keyword>
<accession>A0A2K3PE55</accession>
<keyword evidence="1" id="KW-0233">DNA recombination</keyword>
<dbReference type="GO" id="GO:0005524">
    <property type="term" value="F:ATP binding"/>
    <property type="evidence" value="ECO:0007669"/>
    <property type="project" value="UniProtKB-KW"/>
</dbReference>
<dbReference type="GO" id="GO:0006310">
    <property type="term" value="P:DNA recombination"/>
    <property type="evidence" value="ECO:0007669"/>
    <property type="project" value="UniProtKB-KW"/>
</dbReference>
<dbReference type="PANTHER" id="PTHR10492">
    <property type="match status" value="1"/>
</dbReference>
<dbReference type="Pfam" id="PF21530">
    <property type="entry name" value="Pif1_2B_dom"/>
    <property type="match status" value="1"/>
</dbReference>
<gene>
    <name evidence="5" type="ORF">L195_g010227</name>
</gene>
<sequence length="1559" mass="179075">MILNLRRNRPNFYPELDPRSLAKLKRKKRKEILISKRRFTRGRGNVSVEHYPNTHVDFVMQATNVRSLPVLGREDLVDVVVRNSSSKLRRQERMKKLKLNRLRPRSTDPFVRRGLSRVRGGSSKGRVSSSVIINVELSNSNIFRRAECEEYLDIGNMNVECQKCGAMVWYGERAQKFYAVNFPKISLCCMKGNITLPPLIEPPVLIRNLFAGLDRRSSNFILNLRSYNNMFSFTSFGGKVISDKNKGHGPPNFVIAGQNYHRIGSLIPDEGERPKFAQLYIYDTENEVDNRLSHFREHSGSNVLDPSLVEDLLKVMDEHNILVKSFRMVRDFYRENQNVHVKLRLFRGRTFDPRTYNVPCIDEVAALIVGDFDSSENGRDIIVRERDGYLQKIHETHAKYIPLQYPLLFPFGEDQYDETLRRNILTVTGTVKKRVRVTLREFIAYRLQERVLENSILLHGRRLFQQFVVDLYSMIESQRLSYIRFNQAKIRADFLAGVEEAVGRGDIVGSSLGSRVVVPSSFTGGRRYMFNNCQDSMALCKKFGYPDLFLTVTCNPKWDEIQRHLSKSRNHAPYRPDISCRVFHVKLKEMMKDFKKGHFFGRLVASVYTIEFQKRGLPHAHILLWLDKRDRLDSPASIDSVICAEIPDENLFPKLYSAVSRFMIHGPCGKDIEYSPCMKNYRCSKFYPKKFVKQTTFDERGYPIYRRRDLGVTVLKKEIQLDNRSVVPYNPSLIMKYQAHVNIEFCNKSNCIKYLFKYITKGVDRVTATLEVDDDEVVDEIKQFYDCRYLSPSESIWRIFRFDIHSRWPAIQRLTFHLRSEQRILFNDGSNLQTVLSRNRDRNTMFLAWFEANRRYSAGRCLTYIQFPSKFVYDSDNRIWYPRKQGESIGRLSFIPPSNRELYYMRLLLNVQVGCKSFEDIRTVDNHVYDTYREACGELQLLADDRQFIDCIDELSILGSGYHLRKVFAVLLVASSMSDPLKVWQQKWEILADGILYSRRRMLNNPDLVISSEDLQQLCLIEIDKILRPNGKCLADYKCMPKIHAGGVETAENLLIFNELSYDRCEMLLKHNELFRSLNEEQLSAYHQIVDAVTNCLGGMFFVDGFGGSGKTYLWNALSFRFRSEGKIVLNVASSGIAALLLPGGRTAHSLFGIPLVLTEESCCRIDKQGDKGKLLVRASLIIWDEAPMINRLAFEAFDKTLRDIMNKVVEGASKIPFGGKTIVFGGDFRQILPVVPKGGRADIVHATINSSPLWRFCRVLKLTKNMRIQFSTVVEENKSLVEFAKWILDIGDGKLGLSNDGEATVEIPEDLCVTSTGNHIHDIVNATYPDLIQHMGDPKFFQDRAILAPTLELVEKVNDYVMSLLSSEEKVYLSCDSVCYCDEDVGIDQRWITTEFLNDIKCSGMPNHKLRLKVGVPVMLLRNTDVSSGLCNGTRLTIVELGKKIIGAVIVNGPHSGEKVFIPRMRLMPSDSNVSISFQRWQYPLCLCFAMTINKSQGQTLSDVGLYLPRSVFTHGQLYVALSRVKTRKGLKILILDESGAPTNSTTNVVYQEVFQKI</sequence>
<dbReference type="Pfam" id="PF05970">
    <property type="entry name" value="PIF1"/>
    <property type="match status" value="1"/>
</dbReference>
<comment type="similarity">
    <text evidence="1">Belongs to the helicase family.</text>
</comment>
<comment type="caution">
    <text evidence="5">The sequence shown here is derived from an EMBL/GenBank/DDBJ whole genome shotgun (WGS) entry which is preliminary data.</text>
</comment>
<evidence type="ECO:0000259" key="4">
    <source>
        <dbReference type="Pfam" id="PF21530"/>
    </source>
</evidence>
<reference evidence="5 6" key="2">
    <citation type="journal article" date="2017" name="Front. Plant Sci.">
        <title>Gene Classification and Mining of Molecular Markers Useful in Red Clover (Trifolium pratense) Breeding.</title>
        <authorList>
            <person name="Istvanek J."/>
            <person name="Dluhosova J."/>
            <person name="Dluhos P."/>
            <person name="Patkova L."/>
            <person name="Nedelnik J."/>
            <person name="Repkova J."/>
        </authorList>
    </citation>
    <scope>NUCLEOTIDE SEQUENCE [LARGE SCALE GENOMIC DNA]</scope>
    <source>
        <strain evidence="6">cv. Tatra</strain>
        <tissue evidence="5">Young leaves</tissue>
    </source>
</reference>
<dbReference type="Gene3D" id="3.40.50.300">
    <property type="entry name" value="P-loop containing nucleotide triphosphate hydrolases"/>
    <property type="match status" value="1"/>
</dbReference>
<dbReference type="InterPro" id="IPR027417">
    <property type="entry name" value="P-loop_NTPase"/>
</dbReference>
<organism evidence="5 6">
    <name type="scientific">Trifolium pratense</name>
    <name type="common">Red clover</name>
    <dbReference type="NCBI Taxonomy" id="57577"/>
    <lineage>
        <taxon>Eukaryota</taxon>
        <taxon>Viridiplantae</taxon>
        <taxon>Streptophyta</taxon>
        <taxon>Embryophyta</taxon>
        <taxon>Tracheophyta</taxon>
        <taxon>Spermatophyta</taxon>
        <taxon>Magnoliopsida</taxon>
        <taxon>eudicotyledons</taxon>
        <taxon>Gunneridae</taxon>
        <taxon>Pentapetalae</taxon>
        <taxon>rosids</taxon>
        <taxon>fabids</taxon>
        <taxon>Fabales</taxon>
        <taxon>Fabaceae</taxon>
        <taxon>Papilionoideae</taxon>
        <taxon>50 kb inversion clade</taxon>
        <taxon>NPAAA clade</taxon>
        <taxon>Hologalegina</taxon>
        <taxon>IRL clade</taxon>
        <taxon>Trifolieae</taxon>
        <taxon>Trifolium</taxon>
    </lineage>
</organism>
<dbReference type="GO" id="GO:0016887">
    <property type="term" value="F:ATP hydrolysis activity"/>
    <property type="evidence" value="ECO:0007669"/>
    <property type="project" value="RHEA"/>
</dbReference>
<dbReference type="ExpressionAtlas" id="A0A2K3PE55">
    <property type="expression patterns" value="baseline"/>
</dbReference>
<keyword evidence="1" id="KW-0378">Hydrolase</keyword>
<dbReference type="InterPro" id="IPR049163">
    <property type="entry name" value="Pif1-like_2B_dom"/>
</dbReference>
<dbReference type="InterPro" id="IPR025476">
    <property type="entry name" value="Helitron_helicase-like"/>
</dbReference>
<dbReference type="GO" id="GO:0000723">
    <property type="term" value="P:telomere maintenance"/>
    <property type="evidence" value="ECO:0007669"/>
    <property type="project" value="InterPro"/>
</dbReference>
<dbReference type="CDD" id="cd18809">
    <property type="entry name" value="SF1_C_RecD"/>
    <property type="match status" value="1"/>
</dbReference>
<feature type="domain" description="DNA helicase Pif1-like 2B" evidence="4">
    <location>
        <begin position="1396"/>
        <end position="1442"/>
    </location>
</feature>
<feature type="domain" description="DNA helicase Pif1-like DEAD-box helicase" evidence="2">
    <location>
        <begin position="1078"/>
        <end position="1299"/>
    </location>
</feature>
<keyword evidence="1" id="KW-0227">DNA damage</keyword>
<dbReference type="GO" id="GO:0043139">
    <property type="term" value="F:5'-3' DNA helicase activity"/>
    <property type="evidence" value="ECO:0007669"/>
    <property type="project" value="UniProtKB-EC"/>
</dbReference>
<evidence type="ECO:0000259" key="2">
    <source>
        <dbReference type="Pfam" id="PF05970"/>
    </source>
</evidence>
<dbReference type="SUPFAM" id="SSF52540">
    <property type="entry name" value="P-loop containing nucleoside triphosphate hydrolases"/>
    <property type="match status" value="2"/>
</dbReference>
<comment type="cofactor">
    <cofactor evidence="1">
        <name>Mg(2+)</name>
        <dbReference type="ChEBI" id="CHEBI:18420"/>
    </cofactor>
</comment>
<evidence type="ECO:0000313" key="6">
    <source>
        <dbReference type="Proteomes" id="UP000236291"/>
    </source>
</evidence>
<keyword evidence="1" id="KW-0234">DNA repair</keyword>
<dbReference type="EC" id="5.6.2.3" evidence="1"/>
<dbReference type="GO" id="GO:0006281">
    <property type="term" value="P:DNA repair"/>
    <property type="evidence" value="ECO:0007669"/>
    <property type="project" value="UniProtKB-KW"/>
</dbReference>
<comment type="catalytic activity">
    <reaction evidence="1">
        <text>ATP + H2O = ADP + phosphate + H(+)</text>
        <dbReference type="Rhea" id="RHEA:13065"/>
        <dbReference type="ChEBI" id="CHEBI:15377"/>
        <dbReference type="ChEBI" id="CHEBI:15378"/>
        <dbReference type="ChEBI" id="CHEBI:30616"/>
        <dbReference type="ChEBI" id="CHEBI:43474"/>
        <dbReference type="ChEBI" id="CHEBI:456216"/>
        <dbReference type="EC" id="5.6.2.3"/>
    </reaction>
</comment>
<dbReference type="PANTHER" id="PTHR10492:SF74">
    <property type="entry name" value="ATP-DEPENDENT DNA HELICASE"/>
    <property type="match status" value="1"/>
</dbReference>
<dbReference type="EMBL" id="ASHM01006172">
    <property type="protein sequence ID" value="PNY13569.1"/>
    <property type="molecule type" value="Genomic_DNA"/>
</dbReference>
<keyword evidence="1" id="KW-0067">ATP-binding</keyword>
<reference evidence="5 6" key="1">
    <citation type="journal article" date="2014" name="Am. J. Bot.">
        <title>Genome assembly and annotation for red clover (Trifolium pratense; Fabaceae).</title>
        <authorList>
            <person name="Istvanek J."/>
            <person name="Jaros M."/>
            <person name="Krenek A."/>
            <person name="Repkova J."/>
        </authorList>
    </citation>
    <scope>NUCLEOTIDE SEQUENCE [LARGE SCALE GENOMIC DNA]</scope>
    <source>
        <strain evidence="6">cv. Tatra</strain>
        <tissue evidence="5">Young leaves</tissue>
    </source>
</reference>
<evidence type="ECO:0000256" key="1">
    <source>
        <dbReference type="RuleBase" id="RU363044"/>
    </source>
</evidence>
<name>A0A2K3PE55_TRIPR</name>
<keyword evidence="1" id="KW-0547">Nucleotide-binding</keyword>
<dbReference type="Pfam" id="PF14214">
    <property type="entry name" value="Helitron_like_N"/>
    <property type="match status" value="1"/>
</dbReference>
<feature type="domain" description="Helitron helicase-like" evidence="3">
    <location>
        <begin position="442"/>
        <end position="624"/>
    </location>
</feature>
<evidence type="ECO:0000313" key="5">
    <source>
        <dbReference type="EMBL" id="PNY13569.1"/>
    </source>
</evidence>
<dbReference type="InterPro" id="IPR010285">
    <property type="entry name" value="DNA_helicase_pif1-like_DEAD"/>
</dbReference>
<proteinExistence type="inferred from homology"/>
<dbReference type="Proteomes" id="UP000236291">
    <property type="component" value="Unassembled WGS sequence"/>
</dbReference>
<dbReference type="STRING" id="57577.A0A2K3PE55"/>
<protein>
    <recommendedName>
        <fullName evidence="1">ATP-dependent DNA helicase</fullName>
        <ecNumber evidence="1">5.6.2.3</ecNumber>
    </recommendedName>
</protein>
<evidence type="ECO:0000259" key="3">
    <source>
        <dbReference type="Pfam" id="PF14214"/>
    </source>
</evidence>